<keyword evidence="1" id="KW-1133">Transmembrane helix</keyword>
<keyword evidence="4" id="KW-1185">Reference proteome</keyword>
<feature type="domain" description="Methyltransferase type 11" evidence="2">
    <location>
        <begin position="125"/>
        <end position="192"/>
    </location>
</feature>
<evidence type="ECO:0000313" key="4">
    <source>
        <dbReference type="Proteomes" id="UP000054223"/>
    </source>
</evidence>
<evidence type="ECO:0000259" key="2">
    <source>
        <dbReference type="Pfam" id="PF08241"/>
    </source>
</evidence>
<organism evidence="3 4">
    <name type="scientific">Solirubrum puertoriconensis</name>
    <dbReference type="NCBI Taxonomy" id="1751427"/>
    <lineage>
        <taxon>Bacteria</taxon>
        <taxon>Pseudomonadati</taxon>
        <taxon>Bacteroidota</taxon>
        <taxon>Cytophagia</taxon>
        <taxon>Cytophagales</taxon>
    </lineage>
</organism>
<sequence length="251" mass="28012">MRQPLQGVRNILRFNWHFYAIAGVGVGLLLALSFLADTFLGAYLGLVALAVGWVVVVSLVVSAYVYDFSPLYRLRWLTELNLASQPVVANIHAGFDESSALLQQRLNPAKLWVFDFYNPNAHTEVAIKRARQKYPAYAGTQAVGTTYLPLPDNTAELVVLMLAAHEIRNEQERTAFFSEVRRITAPGGKVVVIEHLRDAANLLAYNLGAFHFYSQKAWYRVFGAASWQHVQERKITPFVSVFILTNNGAGA</sequence>
<proteinExistence type="predicted"/>
<protein>
    <recommendedName>
        <fullName evidence="2">Methyltransferase type 11 domain-containing protein</fullName>
    </recommendedName>
</protein>
<gene>
    <name evidence="3" type="ORF">ASU33_12950</name>
</gene>
<keyword evidence="1" id="KW-0472">Membrane</keyword>
<dbReference type="Gene3D" id="3.40.50.150">
    <property type="entry name" value="Vaccinia Virus protein VP39"/>
    <property type="match status" value="1"/>
</dbReference>
<dbReference type="Pfam" id="PF08241">
    <property type="entry name" value="Methyltransf_11"/>
    <property type="match status" value="1"/>
</dbReference>
<dbReference type="InterPro" id="IPR029063">
    <property type="entry name" value="SAM-dependent_MTases_sf"/>
</dbReference>
<feature type="transmembrane region" description="Helical" evidence="1">
    <location>
        <begin position="16"/>
        <end position="36"/>
    </location>
</feature>
<keyword evidence="1" id="KW-0812">Transmembrane</keyword>
<dbReference type="SUPFAM" id="SSF53335">
    <property type="entry name" value="S-adenosyl-L-methionine-dependent methyltransferases"/>
    <property type="match status" value="1"/>
</dbReference>
<evidence type="ECO:0000256" key="1">
    <source>
        <dbReference type="SAM" id="Phobius"/>
    </source>
</evidence>
<dbReference type="OrthoDB" id="9810615at2"/>
<dbReference type="EMBL" id="LNAL01000007">
    <property type="protein sequence ID" value="KUG07830.1"/>
    <property type="molecule type" value="Genomic_DNA"/>
</dbReference>
<accession>A0A9X0HKZ1</accession>
<dbReference type="GO" id="GO:0008757">
    <property type="term" value="F:S-adenosylmethionine-dependent methyltransferase activity"/>
    <property type="evidence" value="ECO:0007669"/>
    <property type="project" value="InterPro"/>
</dbReference>
<reference evidence="3 4" key="1">
    <citation type="submission" date="2015-11" db="EMBL/GenBank/DDBJ databases">
        <title>Solirubrum puertoriconensis gen. nov. an environmental bacteria isolated in Puerto Rico.</title>
        <authorList>
            <person name="Cuebas-Irizarry M.F."/>
            <person name="Montalvo-Rodriguez R."/>
        </authorList>
    </citation>
    <scope>NUCLEOTIDE SEQUENCE [LARGE SCALE GENOMIC DNA]</scope>
    <source>
        <strain evidence="3 4">MC1A</strain>
    </source>
</reference>
<dbReference type="AlphaFoldDB" id="A0A9X0HKZ1"/>
<evidence type="ECO:0000313" key="3">
    <source>
        <dbReference type="EMBL" id="KUG07830.1"/>
    </source>
</evidence>
<feature type="transmembrane region" description="Helical" evidence="1">
    <location>
        <begin position="42"/>
        <end position="66"/>
    </location>
</feature>
<comment type="caution">
    <text evidence="3">The sequence shown here is derived from an EMBL/GenBank/DDBJ whole genome shotgun (WGS) entry which is preliminary data.</text>
</comment>
<dbReference type="Proteomes" id="UP000054223">
    <property type="component" value="Unassembled WGS sequence"/>
</dbReference>
<name>A0A9X0HKZ1_SOLP1</name>
<dbReference type="InterPro" id="IPR013216">
    <property type="entry name" value="Methyltransf_11"/>
</dbReference>